<comment type="caution">
    <text evidence="1">The sequence shown here is derived from an EMBL/GenBank/DDBJ whole genome shotgun (WGS) entry which is preliminary data.</text>
</comment>
<sequence length="516" mass="57163">MHSGGQLARKITMQPVCVSGIAMRVAVQGCRRGGNSLRLAGAERSCRRFATKRAPPPPRKQPPATPKPLPFKPAESAKPKLGPTPTSRSKQGAAPRSSSRGGDEDKKRPMSELVRNRWFPLFGAGAAAMCVGLFTVSLLTYWKSHPAEHWLPGQEPATPTGRPSIQSPREFDQHLDKSEWRYGITKLRRRIASEMARGHVLEVAVGTGRNFDYYDWSVITEGLESAKKEEKSSWFGWSGSDAKDQAKEKSVEGEKDEKQKGEEKKPLPPPTAQPPSQVKPKAQIKPPNKNALFSFTGLDISPPMLDLALTRIRQVVPHMEDQVPKKPTFAALASGNEAVTLANDRIRILKADAQVPLPTPPTSTPQKYDTIIQTFGLCSVKDPVLLLSNMAAIVKPDTGRIVLLEHGRSWWGLINGLLDRSAREHFERFGCWWNRDIEVVVRAAERAVPGLEVLRLERPGWVTLGTHVLVEMRVRDVPSPAADKKKGREEASEAQKSTTSWWPSFLSSSDEEKKDS</sequence>
<organism evidence="1 2">
    <name type="scientific">Hypoxylon rubiginosum</name>
    <dbReference type="NCBI Taxonomy" id="110542"/>
    <lineage>
        <taxon>Eukaryota</taxon>
        <taxon>Fungi</taxon>
        <taxon>Dikarya</taxon>
        <taxon>Ascomycota</taxon>
        <taxon>Pezizomycotina</taxon>
        <taxon>Sordariomycetes</taxon>
        <taxon>Xylariomycetidae</taxon>
        <taxon>Xylariales</taxon>
        <taxon>Hypoxylaceae</taxon>
        <taxon>Hypoxylon</taxon>
    </lineage>
</organism>
<dbReference type="Proteomes" id="UP001497680">
    <property type="component" value="Unassembled WGS sequence"/>
</dbReference>
<proteinExistence type="predicted"/>
<dbReference type="EMBL" id="MU394387">
    <property type="protein sequence ID" value="KAI6081734.1"/>
    <property type="molecule type" value="Genomic_DNA"/>
</dbReference>
<gene>
    <name evidence="1" type="ORF">F4821DRAFT_248577</name>
</gene>
<keyword evidence="2" id="KW-1185">Reference proteome</keyword>
<accession>A0ACC0CMV7</accession>
<evidence type="ECO:0000313" key="2">
    <source>
        <dbReference type="Proteomes" id="UP001497680"/>
    </source>
</evidence>
<name>A0ACC0CMV7_9PEZI</name>
<evidence type="ECO:0000313" key="1">
    <source>
        <dbReference type="EMBL" id="KAI6081734.1"/>
    </source>
</evidence>
<reference evidence="1 2" key="1">
    <citation type="journal article" date="2022" name="New Phytol.">
        <title>Ecological generalism drives hyperdiversity of secondary metabolite gene clusters in xylarialean endophytes.</title>
        <authorList>
            <person name="Franco M.E.E."/>
            <person name="Wisecaver J.H."/>
            <person name="Arnold A.E."/>
            <person name="Ju Y.M."/>
            <person name="Slot J.C."/>
            <person name="Ahrendt S."/>
            <person name="Moore L.P."/>
            <person name="Eastman K.E."/>
            <person name="Scott K."/>
            <person name="Konkel Z."/>
            <person name="Mondo S.J."/>
            <person name="Kuo A."/>
            <person name="Hayes R.D."/>
            <person name="Haridas S."/>
            <person name="Andreopoulos B."/>
            <person name="Riley R."/>
            <person name="LaButti K."/>
            <person name="Pangilinan J."/>
            <person name="Lipzen A."/>
            <person name="Amirebrahimi M."/>
            <person name="Yan J."/>
            <person name="Adam C."/>
            <person name="Keymanesh K."/>
            <person name="Ng V."/>
            <person name="Louie K."/>
            <person name="Northen T."/>
            <person name="Drula E."/>
            <person name="Henrissat B."/>
            <person name="Hsieh H.M."/>
            <person name="Youens-Clark K."/>
            <person name="Lutzoni F."/>
            <person name="Miadlikowska J."/>
            <person name="Eastwood D.C."/>
            <person name="Hamelin R.C."/>
            <person name="Grigoriev I.V."/>
            <person name="U'Ren J.M."/>
        </authorList>
    </citation>
    <scope>NUCLEOTIDE SEQUENCE [LARGE SCALE GENOMIC DNA]</scope>
    <source>
        <strain evidence="1 2">ER1909</strain>
    </source>
</reference>
<protein>
    <submittedName>
        <fullName evidence="1">Uncharacterized protein</fullName>
    </submittedName>
</protein>